<dbReference type="RefSeq" id="WP_135471183.1">
    <property type="nucleotide sequence ID" value="NZ_CASJDB010000004.1"/>
</dbReference>
<dbReference type="NCBIfam" id="TIGR00611">
    <property type="entry name" value="recf"/>
    <property type="match status" value="1"/>
</dbReference>
<keyword evidence="13" id="KW-1185">Reference proteome</keyword>
<accession>A0A4Z0VA15</accession>
<dbReference type="InterPro" id="IPR042174">
    <property type="entry name" value="RecF_2"/>
</dbReference>
<keyword evidence="7 9" id="KW-0067">ATP-binding</keyword>
<comment type="subcellular location">
    <subcellularLocation>
        <location evidence="1 9 10">Cytoplasm</location>
    </subcellularLocation>
</comment>
<gene>
    <name evidence="9 12" type="primary">recF</name>
    <name evidence="12" type="ORF">EZ315_05450</name>
</gene>
<dbReference type="Gene3D" id="1.20.1050.90">
    <property type="entry name" value="RecF/RecN/SMC, N-terminal domain"/>
    <property type="match status" value="1"/>
</dbReference>
<dbReference type="InterPro" id="IPR003395">
    <property type="entry name" value="RecF/RecN/SMC_N"/>
</dbReference>
<keyword evidence="6 9" id="KW-0547">Nucleotide-binding</keyword>
<dbReference type="GO" id="GO:0006302">
    <property type="term" value="P:double-strand break repair"/>
    <property type="evidence" value="ECO:0007669"/>
    <property type="project" value="TreeGrafter"/>
</dbReference>
<evidence type="ECO:0000256" key="6">
    <source>
        <dbReference type="ARBA" id="ARBA00022741"/>
    </source>
</evidence>
<dbReference type="PANTHER" id="PTHR32182:SF0">
    <property type="entry name" value="DNA REPLICATION AND REPAIR PROTEIN RECF"/>
    <property type="match status" value="1"/>
</dbReference>
<dbReference type="PROSITE" id="PS00618">
    <property type="entry name" value="RECF_2"/>
    <property type="match status" value="1"/>
</dbReference>
<evidence type="ECO:0000256" key="10">
    <source>
        <dbReference type="RuleBase" id="RU000578"/>
    </source>
</evidence>
<evidence type="ECO:0000259" key="11">
    <source>
        <dbReference type="Pfam" id="PF02463"/>
    </source>
</evidence>
<sequence length="366" mass="41761">MRLNELTLSNFKNITETRLELSGKVNCFLGNNGMGKSNLLDAVYFLSFCKSFSGINDRLLISRGEDWAIIKGLYERKGMDEELVMGLSSAKRKSIKRGGKEYQRLSMHIGAFPLVMVAPQDIDLIRGGGEERRRWMDMVISQSDPQYLDALIRYNKGLEQRNRLLRDGCVDPALYGAVEVMMEMSADYLCRARTEWISNLTVIFDRYYTAIAGEGGEHVTLRYESHLNRPGITLATLMDEARRHDEIVKHTSVGPHRDDIEMVLDDMPMRRTGSQGQCKTFTIALRLAQYDFLRESTGMRPILLLDDIFDKLDASRVERIMGLVTGDGFGQIFITDTNRTHLDEIMGRTGGDYRLWRVEGGRFTLQ</sequence>
<keyword evidence="9 10" id="KW-0227">DNA damage</keyword>
<dbReference type="GO" id="GO:0000731">
    <property type="term" value="P:DNA synthesis involved in DNA repair"/>
    <property type="evidence" value="ECO:0007669"/>
    <property type="project" value="TreeGrafter"/>
</dbReference>
<protein>
    <recommendedName>
        <fullName evidence="3 9">DNA replication and repair protein RecF</fullName>
    </recommendedName>
</protein>
<dbReference type="GO" id="GO:0003697">
    <property type="term" value="F:single-stranded DNA binding"/>
    <property type="evidence" value="ECO:0007669"/>
    <property type="project" value="UniProtKB-UniRule"/>
</dbReference>
<dbReference type="GO" id="GO:0006260">
    <property type="term" value="P:DNA replication"/>
    <property type="evidence" value="ECO:0007669"/>
    <property type="project" value="UniProtKB-UniRule"/>
</dbReference>
<comment type="caution">
    <text evidence="12">The sequence shown here is derived from an EMBL/GenBank/DDBJ whole genome shotgun (WGS) entry which is preliminary data.</text>
</comment>
<feature type="binding site" evidence="9">
    <location>
        <begin position="30"/>
        <end position="37"/>
    </location>
    <ligand>
        <name>ATP</name>
        <dbReference type="ChEBI" id="CHEBI:30616"/>
    </ligand>
</feature>
<evidence type="ECO:0000256" key="5">
    <source>
        <dbReference type="ARBA" id="ARBA00022705"/>
    </source>
</evidence>
<evidence type="ECO:0000256" key="4">
    <source>
        <dbReference type="ARBA" id="ARBA00022490"/>
    </source>
</evidence>
<evidence type="ECO:0000256" key="7">
    <source>
        <dbReference type="ARBA" id="ARBA00022840"/>
    </source>
</evidence>
<keyword evidence="9 10" id="KW-0742">SOS response</keyword>
<dbReference type="Pfam" id="PF02463">
    <property type="entry name" value="SMC_N"/>
    <property type="match status" value="1"/>
</dbReference>
<keyword evidence="5 9" id="KW-0235">DNA replication</keyword>
<evidence type="ECO:0000256" key="2">
    <source>
        <dbReference type="ARBA" id="ARBA00008016"/>
    </source>
</evidence>
<name>A0A4Z0VA15_9BACT</name>
<evidence type="ECO:0000256" key="8">
    <source>
        <dbReference type="ARBA" id="ARBA00023125"/>
    </source>
</evidence>
<feature type="domain" description="RecF/RecN/SMC N-terminal" evidence="11">
    <location>
        <begin position="3"/>
        <end position="342"/>
    </location>
</feature>
<dbReference type="PROSITE" id="PS00617">
    <property type="entry name" value="RECF_1"/>
    <property type="match status" value="1"/>
</dbReference>
<comment type="similarity">
    <text evidence="2 9 10">Belongs to the RecF family.</text>
</comment>
<dbReference type="SUPFAM" id="SSF52540">
    <property type="entry name" value="P-loop containing nucleoside triphosphate hydrolases"/>
    <property type="match status" value="1"/>
</dbReference>
<dbReference type="GeneID" id="82149232"/>
<evidence type="ECO:0000256" key="1">
    <source>
        <dbReference type="ARBA" id="ARBA00004496"/>
    </source>
</evidence>
<keyword evidence="9 10" id="KW-0234">DNA repair</keyword>
<comment type="function">
    <text evidence="9 10">The RecF protein is involved in DNA metabolism; it is required for DNA replication and normal SOS inducibility. RecF binds preferentially to single-stranded, linear DNA. It also seems to bind ATP.</text>
</comment>
<dbReference type="GO" id="GO:0009432">
    <property type="term" value="P:SOS response"/>
    <property type="evidence" value="ECO:0007669"/>
    <property type="project" value="UniProtKB-UniRule"/>
</dbReference>
<evidence type="ECO:0000256" key="9">
    <source>
        <dbReference type="HAMAP-Rule" id="MF_00365"/>
    </source>
</evidence>
<dbReference type="HAMAP" id="MF_00365">
    <property type="entry name" value="RecF"/>
    <property type="match status" value="1"/>
</dbReference>
<dbReference type="InterPro" id="IPR018078">
    <property type="entry name" value="DNA-binding_RecF_CS"/>
</dbReference>
<reference evidence="12 13" key="1">
    <citation type="submission" date="2019-02" db="EMBL/GenBank/DDBJ databases">
        <title>Isolation and identification of novel species under the genus Muribaculum.</title>
        <authorList>
            <person name="Miyake S."/>
            <person name="Ding Y."/>
            <person name="Low A."/>
            <person name="Soh M."/>
            <person name="Seedorf H."/>
        </authorList>
    </citation>
    <scope>NUCLEOTIDE SEQUENCE [LARGE SCALE GENOMIC DNA]</scope>
    <source>
        <strain evidence="12 13">TLL-A3</strain>
    </source>
</reference>
<keyword evidence="8 9" id="KW-0238">DNA-binding</keyword>
<dbReference type="GO" id="GO:0005524">
    <property type="term" value="F:ATP binding"/>
    <property type="evidence" value="ECO:0007669"/>
    <property type="project" value="UniProtKB-UniRule"/>
</dbReference>
<dbReference type="EMBL" id="SJSA01000001">
    <property type="protein sequence ID" value="TGG40170.1"/>
    <property type="molecule type" value="Genomic_DNA"/>
</dbReference>
<proteinExistence type="inferred from homology"/>
<dbReference type="InterPro" id="IPR001238">
    <property type="entry name" value="DNA-binding_RecF"/>
</dbReference>
<organism evidence="12 13">
    <name type="scientific">Duncaniella freteri</name>
    <dbReference type="NCBI Taxonomy" id="2530391"/>
    <lineage>
        <taxon>Bacteria</taxon>
        <taxon>Pseudomonadati</taxon>
        <taxon>Bacteroidota</taxon>
        <taxon>Bacteroidia</taxon>
        <taxon>Bacteroidales</taxon>
        <taxon>Muribaculaceae</taxon>
        <taxon>Duncaniella</taxon>
    </lineage>
</organism>
<dbReference type="Gene3D" id="3.40.50.300">
    <property type="entry name" value="P-loop containing nucleotide triphosphate hydrolases"/>
    <property type="match status" value="1"/>
</dbReference>
<keyword evidence="4 9" id="KW-0963">Cytoplasm</keyword>
<dbReference type="PANTHER" id="PTHR32182">
    <property type="entry name" value="DNA REPLICATION AND REPAIR PROTEIN RECF"/>
    <property type="match status" value="1"/>
</dbReference>
<dbReference type="Proteomes" id="UP000297635">
    <property type="component" value="Unassembled WGS sequence"/>
</dbReference>
<dbReference type="GO" id="GO:0005737">
    <property type="term" value="C:cytoplasm"/>
    <property type="evidence" value="ECO:0007669"/>
    <property type="project" value="UniProtKB-SubCell"/>
</dbReference>
<dbReference type="InterPro" id="IPR027417">
    <property type="entry name" value="P-loop_NTPase"/>
</dbReference>
<evidence type="ECO:0000313" key="13">
    <source>
        <dbReference type="Proteomes" id="UP000297635"/>
    </source>
</evidence>
<dbReference type="AlphaFoldDB" id="A0A4Z0VA15"/>
<evidence type="ECO:0000313" key="12">
    <source>
        <dbReference type="EMBL" id="TGG40170.1"/>
    </source>
</evidence>
<evidence type="ECO:0000256" key="3">
    <source>
        <dbReference type="ARBA" id="ARBA00020170"/>
    </source>
</evidence>